<keyword evidence="3" id="KW-1185">Reference proteome</keyword>
<evidence type="ECO:0000313" key="3">
    <source>
        <dbReference type="Proteomes" id="UP001158576"/>
    </source>
</evidence>
<proteinExistence type="predicted"/>
<gene>
    <name evidence="2" type="ORF">OKIOD_LOCUS1439</name>
</gene>
<reference evidence="2 3" key="1">
    <citation type="submission" date="2021-04" db="EMBL/GenBank/DDBJ databases">
        <authorList>
            <person name="Bliznina A."/>
        </authorList>
    </citation>
    <scope>NUCLEOTIDE SEQUENCE [LARGE SCALE GENOMIC DNA]</scope>
</reference>
<keyword evidence="1" id="KW-1133">Transmembrane helix</keyword>
<dbReference type="EMBL" id="OU015568">
    <property type="protein sequence ID" value="CAG5081454.1"/>
    <property type="molecule type" value="Genomic_DNA"/>
</dbReference>
<dbReference type="Proteomes" id="UP001158576">
    <property type="component" value="Chromosome PAR"/>
</dbReference>
<keyword evidence="1" id="KW-0472">Membrane</keyword>
<organism evidence="2 3">
    <name type="scientific">Oikopleura dioica</name>
    <name type="common">Tunicate</name>
    <dbReference type="NCBI Taxonomy" id="34765"/>
    <lineage>
        <taxon>Eukaryota</taxon>
        <taxon>Metazoa</taxon>
        <taxon>Chordata</taxon>
        <taxon>Tunicata</taxon>
        <taxon>Appendicularia</taxon>
        <taxon>Copelata</taxon>
        <taxon>Oikopleuridae</taxon>
        <taxon>Oikopleura</taxon>
    </lineage>
</organism>
<feature type="transmembrane region" description="Helical" evidence="1">
    <location>
        <begin position="200"/>
        <end position="219"/>
    </location>
</feature>
<evidence type="ECO:0000313" key="2">
    <source>
        <dbReference type="EMBL" id="CAG5081454.1"/>
    </source>
</evidence>
<feature type="transmembrane region" description="Helical" evidence="1">
    <location>
        <begin position="334"/>
        <end position="358"/>
    </location>
</feature>
<feature type="transmembrane region" description="Helical" evidence="1">
    <location>
        <begin position="30"/>
        <end position="48"/>
    </location>
</feature>
<feature type="transmembrane region" description="Helical" evidence="1">
    <location>
        <begin position="167"/>
        <end position="188"/>
    </location>
</feature>
<accession>A0ABN7RTK6</accession>
<protein>
    <submittedName>
        <fullName evidence="2">Oidioi.mRNA.OKI2018_I69.PAR.g9881.t1.cds</fullName>
    </submittedName>
</protein>
<keyword evidence="1" id="KW-0812">Transmembrane</keyword>
<feature type="transmembrane region" description="Helical" evidence="1">
    <location>
        <begin position="364"/>
        <end position="382"/>
    </location>
</feature>
<evidence type="ECO:0000256" key="1">
    <source>
        <dbReference type="SAM" id="Phobius"/>
    </source>
</evidence>
<name>A0ABN7RTK6_OIKDI</name>
<sequence>MAIKSKKKIYSEYEKVEKFKKAEEEAREDVKLFVGGIIFTFSFLWAMLEWGEAAGWYAPSPTVYNQPGQENSRERFEQGPLECEMDYDLCNTTEIGYYGPGCVTRWYYWKLRPELAWSYVIPWAFYLMHQITVWAGVFYAQKLKDSEFGRDIGVEAKFTTKLSSFNYFLTAANVFFVIAHLVITHISYDGLAPTVAESTSQASVILMGCIILVLGTFVSGSAKRACFWRECALTPHQTAVSYSAGPIYVKTNRALQGGSSADIMATSSSGASATLSGTTQWNLLPATFSDSPTDACVSSRTKQWTFFIELWPLIHSCVIAYQTGNRDLPQREDLWPIFFFGFTTVLVIAWIFTFDFWWRENSTLVRFFPFVIWLAYCSNWFLPDRVQDLWQLIAIPSIPCGKNMAKEH</sequence>
<feature type="transmembrane region" description="Helical" evidence="1">
    <location>
        <begin position="116"/>
        <end position="140"/>
    </location>
</feature>